<evidence type="ECO:0000313" key="3">
    <source>
        <dbReference type="Proteomes" id="UP001418222"/>
    </source>
</evidence>
<dbReference type="Proteomes" id="UP001418222">
    <property type="component" value="Unassembled WGS sequence"/>
</dbReference>
<dbReference type="AlphaFoldDB" id="A0AAP0G842"/>
<gene>
    <name evidence="2" type="ORF">KSP39_PZI009582</name>
</gene>
<protein>
    <submittedName>
        <fullName evidence="2">Uncharacterized protein</fullName>
    </submittedName>
</protein>
<organism evidence="2 3">
    <name type="scientific">Platanthera zijinensis</name>
    <dbReference type="NCBI Taxonomy" id="2320716"/>
    <lineage>
        <taxon>Eukaryota</taxon>
        <taxon>Viridiplantae</taxon>
        <taxon>Streptophyta</taxon>
        <taxon>Embryophyta</taxon>
        <taxon>Tracheophyta</taxon>
        <taxon>Spermatophyta</taxon>
        <taxon>Magnoliopsida</taxon>
        <taxon>Liliopsida</taxon>
        <taxon>Asparagales</taxon>
        <taxon>Orchidaceae</taxon>
        <taxon>Orchidoideae</taxon>
        <taxon>Orchideae</taxon>
        <taxon>Orchidinae</taxon>
        <taxon>Platanthera</taxon>
    </lineage>
</organism>
<comment type="caution">
    <text evidence="2">The sequence shown here is derived from an EMBL/GenBank/DDBJ whole genome shotgun (WGS) entry which is preliminary data.</text>
</comment>
<keyword evidence="1" id="KW-0812">Transmembrane</keyword>
<evidence type="ECO:0000256" key="1">
    <source>
        <dbReference type="SAM" id="Phobius"/>
    </source>
</evidence>
<accession>A0AAP0G842</accession>
<keyword evidence="1" id="KW-0472">Membrane</keyword>
<evidence type="ECO:0000313" key="2">
    <source>
        <dbReference type="EMBL" id="KAK8943081.1"/>
    </source>
</evidence>
<sequence length="89" mass="10204">MLIIKGHNKSSDMTESQLFIVAGLIASLIGILTFAYAMFQWRRSISLSWMKAIARSKKNRKKSTRILQLLMYGAWNRLLVPKDLTVAYV</sequence>
<keyword evidence="3" id="KW-1185">Reference proteome</keyword>
<reference evidence="2 3" key="1">
    <citation type="journal article" date="2022" name="Nat. Plants">
        <title>Genomes of leafy and leafless Platanthera orchids illuminate the evolution of mycoheterotrophy.</title>
        <authorList>
            <person name="Li M.H."/>
            <person name="Liu K.W."/>
            <person name="Li Z."/>
            <person name="Lu H.C."/>
            <person name="Ye Q.L."/>
            <person name="Zhang D."/>
            <person name="Wang J.Y."/>
            <person name="Li Y.F."/>
            <person name="Zhong Z.M."/>
            <person name="Liu X."/>
            <person name="Yu X."/>
            <person name="Liu D.K."/>
            <person name="Tu X.D."/>
            <person name="Liu B."/>
            <person name="Hao Y."/>
            <person name="Liao X.Y."/>
            <person name="Jiang Y.T."/>
            <person name="Sun W.H."/>
            <person name="Chen J."/>
            <person name="Chen Y.Q."/>
            <person name="Ai Y."/>
            <person name="Zhai J.W."/>
            <person name="Wu S.S."/>
            <person name="Zhou Z."/>
            <person name="Hsiao Y.Y."/>
            <person name="Wu W.L."/>
            <person name="Chen Y.Y."/>
            <person name="Lin Y.F."/>
            <person name="Hsu J.L."/>
            <person name="Li C.Y."/>
            <person name="Wang Z.W."/>
            <person name="Zhao X."/>
            <person name="Zhong W.Y."/>
            <person name="Ma X.K."/>
            <person name="Ma L."/>
            <person name="Huang J."/>
            <person name="Chen G.Z."/>
            <person name="Huang M.Z."/>
            <person name="Huang L."/>
            <person name="Peng D.H."/>
            <person name="Luo Y.B."/>
            <person name="Zou S.Q."/>
            <person name="Chen S.P."/>
            <person name="Lan S."/>
            <person name="Tsai W.C."/>
            <person name="Van de Peer Y."/>
            <person name="Liu Z.J."/>
        </authorList>
    </citation>
    <scope>NUCLEOTIDE SEQUENCE [LARGE SCALE GENOMIC DNA]</scope>
    <source>
        <strain evidence="2">Lor287</strain>
    </source>
</reference>
<keyword evidence="1" id="KW-1133">Transmembrane helix</keyword>
<feature type="transmembrane region" description="Helical" evidence="1">
    <location>
        <begin position="18"/>
        <end position="39"/>
    </location>
</feature>
<dbReference type="EMBL" id="JBBWWQ010000007">
    <property type="protein sequence ID" value="KAK8943081.1"/>
    <property type="molecule type" value="Genomic_DNA"/>
</dbReference>
<name>A0AAP0G842_9ASPA</name>
<proteinExistence type="predicted"/>